<dbReference type="KEGG" id="tbk:HF295_05455"/>
<gene>
    <name evidence="4 7" type="primary">truA</name>
    <name evidence="7" type="ORF">HF295_05455</name>
</gene>
<dbReference type="PANTHER" id="PTHR11142">
    <property type="entry name" value="PSEUDOURIDYLATE SYNTHASE"/>
    <property type="match status" value="1"/>
</dbReference>
<feature type="active site" description="Nucleophile" evidence="4">
    <location>
        <position position="130"/>
    </location>
</feature>
<dbReference type="HAMAP" id="MF_00171">
    <property type="entry name" value="TruA"/>
    <property type="match status" value="1"/>
</dbReference>
<dbReference type="Gene3D" id="3.30.70.660">
    <property type="entry name" value="Pseudouridine synthase I, catalytic domain, C-terminal subdomain"/>
    <property type="match status" value="1"/>
</dbReference>
<dbReference type="GO" id="GO:0003723">
    <property type="term" value="F:RNA binding"/>
    <property type="evidence" value="ECO:0007669"/>
    <property type="project" value="InterPro"/>
</dbReference>
<feature type="domain" description="Pseudouridine synthase I TruA alpha/beta" evidence="6">
    <location>
        <begin position="219"/>
        <end position="317"/>
    </location>
</feature>
<dbReference type="CDD" id="cd02570">
    <property type="entry name" value="PseudoU_synth_EcTruA"/>
    <property type="match status" value="1"/>
</dbReference>
<evidence type="ECO:0000256" key="1">
    <source>
        <dbReference type="ARBA" id="ARBA00009375"/>
    </source>
</evidence>
<feature type="domain" description="Pseudouridine synthase I TruA alpha/beta" evidence="6">
    <location>
        <begin position="85"/>
        <end position="182"/>
    </location>
</feature>
<dbReference type="EMBL" id="CP051151">
    <property type="protein sequence ID" value="QLY40334.1"/>
    <property type="molecule type" value="Genomic_DNA"/>
</dbReference>
<dbReference type="InterPro" id="IPR020095">
    <property type="entry name" value="PsdUridine_synth_TruA_C"/>
</dbReference>
<protein>
    <recommendedName>
        <fullName evidence="4">tRNA pseudouridine synthase A</fullName>
        <ecNumber evidence="4">5.4.99.12</ecNumber>
    </recommendedName>
    <alternativeName>
        <fullName evidence="4">tRNA pseudouridine(38-40) synthase</fullName>
    </alternativeName>
    <alternativeName>
        <fullName evidence="4">tRNA pseudouridylate synthase I</fullName>
    </alternativeName>
    <alternativeName>
        <fullName evidence="4">tRNA-uridine isomerase I</fullName>
    </alternativeName>
</protein>
<keyword evidence="8" id="KW-1185">Reference proteome</keyword>
<feature type="binding site" evidence="4">
    <location>
        <position position="188"/>
    </location>
    <ligand>
        <name>substrate</name>
    </ligand>
</feature>
<reference evidence="7 8" key="1">
    <citation type="submission" date="2020-04" db="EMBL/GenBank/DDBJ databases">
        <authorList>
            <person name="Zheng R.K."/>
            <person name="Sun C.M."/>
        </authorList>
    </citation>
    <scope>NUCLEOTIDE SEQUENCE [LARGE SCALE GENOMIC DNA]</scope>
    <source>
        <strain evidence="8">zrk29</strain>
    </source>
</reference>
<evidence type="ECO:0000256" key="4">
    <source>
        <dbReference type="HAMAP-Rule" id="MF_00171"/>
    </source>
</evidence>
<dbReference type="NCBIfam" id="TIGR00071">
    <property type="entry name" value="hisT_truA"/>
    <property type="match status" value="1"/>
</dbReference>
<comment type="similarity">
    <text evidence="1 4 5">Belongs to the tRNA pseudouridine synthase TruA family.</text>
</comment>
<dbReference type="AlphaFoldDB" id="A0A7L6N723"/>
<dbReference type="Proteomes" id="UP000512167">
    <property type="component" value="Chromosome"/>
</dbReference>
<evidence type="ECO:0000256" key="3">
    <source>
        <dbReference type="ARBA" id="ARBA00023235"/>
    </source>
</evidence>
<evidence type="ECO:0000313" key="8">
    <source>
        <dbReference type="Proteomes" id="UP000512167"/>
    </source>
</evidence>
<evidence type="ECO:0000313" key="7">
    <source>
        <dbReference type="EMBL" id="QLY40334.1"/>
    </source>
</evidence>
<dbReference type="GO" id="GO:0160147">
    <property type="term" value="F:tRNA pseudouridine(38-40) synthase activity"/>
    <property type="evidence" value="ECO:0007669"/>
    <property type="project" value="UniProtKB-EC"/>
</dbReference>
<dbReference type="EC" id="5.4.99.12" evidence="4"/>
<evidence type="ECO:0000259" key="6">
    <source>
        <dbReference type="Pfam" id="PF01416"/>
    </source>
</evidence>
<dbReference type="InterPro" id="IPR020094">
    <property type="entry name" value="TruA/RsuA/RluB/E/F_N"/>
</dbReference>
<organism evidence="7 8">
    <name type="scientific">Hujiaoplasma nucleasis</name>
    <dbReference type="NCBI Taxonomy" id="2725268"/>
    <lineage>
        <taxon>Bacteria</taxon>
        <taxon>Bacillati</taxon>
        <taxon>Mycoplasmatota</taxon>
        <taxon>Mollicutes</taxon>
        <taxon>Candidatus Izemoplasmatales</taxon>
        <taxon>Hujiaoplasmataceae</taxon>
        <taxon>Hujiaoplasma</taxon>
    </lineage>
</organism>
<keyword evidence="2 4" id="KW-0819">tRNA processing</keyword>
<dbReference type="FunFam" id="3.30.70.580:FF:000001">
    <property type="entry name" value="tRNA pseudouridine synthase A"/>
    <property type="match status" value="1"/>
</dbReference>
<dbReference type="InterPro" id="IPR020103">
    <property type="entry name" value="PsdUridine_synth_cat_dom_sf"/>
</dbReference>
<dbReference type="SUPFAM" id="SSF55120">
    <property type="entry name" value="Pseudouridine synthase"/>
    <property type="match status" value="1"/>
</dbReference>
<dbReference type="GO" id="GO:0031119">
    <property type="term" value="P:tRNA pseudouridine synthesis"/>
    <property type="evidence" value="ECO:0007669"/>
    <property type="project" value="UniProtKB-UniRule"/>
</dbReference>
<dbReference type="RefSeq" id="WP_312031165.1">
    <property type="nucleotide sequence ID" value="NZ_CP051151.1"/>
</dbReference>
<comment type="caution">
    <text evidence="4">Lacks conserved residue(s) required for the propagation of feature annotation.</text>
</comment>
<dbReference type="Pfam" id="PF01416">
    <property type="entry name" value="PseudoU_synth_1"/>
    <property type="match status" value="2"/>
</dbReference>
<accession>A0A7L6N723</accession>
<name>A0A7L6N723_9MOLU</name>
<comment type="function">
    <text evidence="4">Formation of pseudouridine at positions 38, 39 and 40 in the anticodon stem and loop of transfer RNAs.</text>
</comment>
<sequence>MFDFHEFSAIKIDDLILLNRQEILEYIKNNQILFKDLVLDFSPLRHTAYGHNQLGHLVKISYKNDLVQKIVIVKNKSHINRVKMVIAYDGSQFHGFQFQSKQRTVQGELNKVIQPMIGSNVLIQGASRTDAGVHAYGQVIHFDTNLLLSPEQWKDILNHQLPKDIYVKEVSMEHLLFHSRYDVCKKTYVYKIHLGPYDPLLANYYHFDQNLNVEAMRQALKILEGRHDFSSFSKSKVDDPMREIFHTSIEVKDNIIRLEIVGNGFLRYMVRLIVDYLIKIGKDQAKLSMLDVLKEKSRKYTNSIAPAQALYLDKIEY</sequence>
<evidence type="ECO:0000256" key="2">
    <source>
        <dbReference type="ARBA" id="ARBA00022694"/>
    </source>
</evidence>
<dbReference type="InterPro" id="IPR020097">
    <property type="entry name" value="PsdUridine_synth_TruA_a/b_dom"/>
</dbReference>
<comment type="subunit">
    <text evidence="4">Homodimer.</text>
</comment>
<dbReference type="InterPro" id="IPR001406">
    <property type="entry name" value="PsdUridine_synth_TruA"/>
</dbReference>
<comment type="catalytic activity">
    <reaction evidence="4 5">
        <text>uridine(38/39/40) in tRNA = pseudouridine(38/39/40) in tRNA</text>
        <dbReference type="Rhea" id="RHEA:22376"/>
        <dbReference type="Rhea" id="RHEA-COMP:10085"/>
        <dbReference type="Rhea" id="RHEA-COMP:10087"/>
        <dbReference type="ChEBI" id="CHEBI:65314"/>
        <dbReference type="ChEBI" id="CHEBI:65315"/>
        <dbReference type="EC" id="5.4.99.12"/>
    </reaction>
</comment>
<proteinExistence type="inferred from homology"/>
<evidence type="ECO:0000256" key="5">
    <source>
        <dbReference type="RuleBase" id="RU003792"/>
    </source>
</evidence>
<keyword evidence="3 4" id="KW-0413">Isomerase</keyword>
<dbReference type="PANTHER" id="PTHR11142:SF0">
    <property type="entry name" value="TRNA PSEUDOURIDINE SYNTHASE-LIKE 1"/>
    <property type="match status" value="1"/>
</dbReference>
<dbReference type="Gene3D" id="3.30.70.580">
    <property type="entry name" value="Pseudouridine synthase I, catalytic domain, N-terminal subdomain"/>
    <property type="match status" value="1"/>
</dbReference>